<keyword evidence="2" id="KW-0812">Transmembrane</keyword>
<accession>A0A4U1J4Z5</accession>
<dbReference type="Proteomes" id="UP000309215">
    <property type="component" value="Unassembled WGS sequence"/>
</dbReference>
<evidence type="ECO:0000313" key="3">
    <source>
        <dbReference type="EMBL" id="TKD01526.1"/>
    </source>
</evidence>
<proteinExistence type="predicted"/>
<evidence type="ECO:0000313" key="4">
    <source>
        <dbReference type="Proteomes" id="UP000309215"/>
    </source>
</evidence>
<organism evidence="3 4">
    <name type="scientific">Polyangium fumosum</name>
    <dbReference type="NCBI Taxonomy" id="889272"/>
    <lineage>
        <taxon>Bacteria</taxon>
        <taxon>Pseudomonadati</taxon>
        <taxon>Myxococcota</taxon>
        <taxon>Polyangia</taxon>
        <taxon>Polyangiales</taxon>
        <taxon>Polyangiaceae</taxon>
        <taxon>Polyangium</taxon>
    </lineage>
</organism>
<dbReference type="AlphaFoldDB" id="A0A4U1J4Z5"/>
<evidence type="ECO:0000256" key="1">
    <source>
        <dbReference type="SAM" id="MobiDB-lite"/>
    </source>
</evidence>
<protein>
    <submittedName>
        <fullName evidence="3">Uncharacterized protein</fullName>
    </submittedName>
</protein>
<dbReference type="EMBL" id="SSMQ01000039">
    <property type="protein sequence ID" value="TKD01526.1"/>
    <property type="molecule type" value="Genomic_DNA"/>
</dbReference>
<feature type="region of interest" description="Disordered" evidence="1">
    <location>
        <begin position="300"/>
        <end position="475"/>
    </location>
</feature>
<keyword evidence="2" id="KW-0472">Membrane</keyword>
<feature type="compositionally biased region" description="Basic and acidic residues" evidence="1">
    <location>
        <begin position="441"/>
        <end position="462"/>
    </location>
</feature>
<gene>
    <name evidence="3" type="ORF">E8A74_31000</name>
</gene>
<feature type="compositionally biased region" description="Low complexity" evidence="1">
    <location>
        <begin position="342"/>
        <end position="367"/>
    </location>
</feature>
<feature type="region of interest" description="Disordered" evidence="1">
    <location>
        <begin position="249"/>
        <end position="274"/>
    </location>
</feature>
<reference evidence="3 4" key="1">
    <citation type="submission" date="2019-04" db="EMBL/GenBank/DDBJ databases">
        <authorList>
            <person name="Li Y."/>
            <person name="Wang J."/>
        </authorList>
    </citation>
    <scope>NUCLEOTIDE SEQUENCE [LARGE SCALE GENOMIC DNA]</scope>
    <source>
        <strain evidence="3 4">DSM 14668</strain>
    </source>
</reference>
<feature type="transmembrane region" description="Helical" evidence="2">
    <location>
        <begin position="39"/>
        <end position="61"/>
    </location>
</feature>
<sequence length="475" mass="51977">MRRGDFLVAALVVAAPGVVLPGCLGSFGEDEGKGRFCAALLRFFRLGLLVLGVFCVSAWLLGCGATPAHTQTWAQATPSGKRLFRICRRHPQVDPNARYWYDRGDGTPRTTSLPLDALLESREAKAIFILDASAPPESRKLLGIAFQDLPCDKRPPPPPAPEKLAAKEKEGESKKDEARKDEPPKPLPRPNPRGASAVERRVEAHRCTAYVEPGQTRRRSKTGGRTCTRILLHRGRGDTEPIVAENQPRPVEAPVPEPREVPRGEVWRYDDGSLPPEEMAQLERAYECLQGVCHARHKNFQEGKTKPAGTHNGQSLSTGSGGGASPPQPPPKTKVRTKTRTFGKPNGAKPNGAAAGEASPANAGAAANERRVPNPDGKKGGKAHQDKVNEVAEDIKKRNLDPVKEFPVETPGGPKKKRYMDVVGVDKNTKQPVEFHQVGKQRKDGQPVSRERKPLDEVERAKGIRPKFHPYNEKK</sequence>
<evidence type="ECO:0000256" key="2">
    <source>
        <dbReference type="SAM" id="Phobius"/>
    </source>
</evidence>
<feature type="transmembrane region" description="Helical" evidence="2">
    <location>
        <begin position="6"/>
        <end position="27"/>
    </location>
</feature>
<comment type="caution">
    <text evidence="3">The sequence shown here is derived from an EMBL/GenBank/DDBJ whole genome shotgun (WGS) entry which is preliminary data.</text>
</comment>
<dbReference type="OrthoDB" id="5528993at2"/>
<feature type="compositionally biased region" description="Basic and acidic residues" evidence="1">
    <location>
        <begin position="368"/>
        <end position="407"/>
    </location>
</feature>
<keyword evidence="2" id="KW-1133">Transmembrane helix</keyword>
<keyword evidence="4" id="KW-1185">Reference proteome</keyword>
<dbReference type="RefSeq" id="WP_136932724.1">
    <property type="nucleotide sequence ID" value="NZ_SSMQ01000039.1"/>
</dbReference>
<feature type="compositionally biased region" description="Basic and acidic residues" evidence="1">
    <location>
        <begin position="257"/>
        <end position="271"/>
    </location>
</feature>
<feature type="region of interest" description="Disordered" evidence="1">
    <location>
        <begin position="149"/>
        <end position="201"/>
    </location>
</feature>
<feature type="compositionally biased region" description="Basic and acidic residues" evidence="1">
    <location>
        <begin position="164"/>
        <end position="184"/>
    </location>
</feature>
<name>A0A4U1J4Z5_9BACT</name>